<accession>A0ABS4CG99</accession>
<dbReference type="RefSeq" id="WP_209556067.1">
    <property type="nucleotide sequence ID" value="NZ_JAEDXU010000001.1"/>
</dbReference>
<comment type="caution">
    <text evidence="1">The sequence shown here is derived from an EMBL/GenBank/DDBJ whole genome shotgun (WGS) entry which is preliminary data.</text>
</comment>
<evidence type="ECO:0000313" key="2">
    <source>
        <dbReference type="Proteomes" id="UP000673375"/>
    </source>
</evidence>
<dbReference type="Proteomes" id="UP000673375">
    <property type="component" value="Unassembled WGS sequence"/>
</dbReference>
<protein>
    <submittedName>
        <fullName evidence="1">Uncharacterized protein</fullName>
    </submittedName>
</protein>
<sequence length="62" mass="7495">MNYTTNQEKQILGLIKWRRKEIQAERDLLKKSKGLTDFQSKQISEELEELRLLEMKNREMAL</sequence>
<proteinExistence type="predicted"/>
<dbReference type="EMBL" id="JAEDXU010000001">
    <property type="protein sequence ID" value="MBP1045297.1"/>
    <property type="molecule type" value="Genomic_DNA"/>
</dbReference>
<name>A0ABS4CG99_9ENTE</name>
<reference evidence="1 2" key="1">
    <citation type="submission" date="2020-12" db="EMBL/GenBank/DDBJ databases">
        <title>Vagococcus allomyrinae sp. nov. and Enterococcus lavae sp. nov., isolated from the larvae of Allomyrina dichotoma.</title>
        <authorList>
            <person name="Lee S.D."/>
        </authorList>
    </citation>
    <scope>NUCLEOTIDE SEQUENCE [LARGE SCALE GENOMIC DNA]</scope>
    <source>
        <strain evidence="1 2">BWM-S5</strain>
    </source>
</reference>
<evidence type="ECO:0000313" key="1">
    <source>
        <dbReference type="EMBL" id="MBP1045297.1"/>
    </source>
</evidence>
<gene>
    <name evidence="1" type="ORF">I6N96_03340</name>
</gene>
<keyword evidence="2" id="KW-1185">Reference proteome</keyword>
<organism evidence="1 2">
    <name type="scientific">Enterococcus larvae</name>
    <dbReference type="NCBI Taxonomy" id="2794352"/>
    <lineage>
        <taxon>Bacteria</taxon>
        <taxon>Bacillati</taxon>
        <taxon>Bacillota</taxon>
        <taxon>Bacilli</taxon>
        <taxon>Lactobacillales</taxon>
        <taxon>Enterococcaceae</taxon>
        <taxon>Enterococcus</taxon>
    </lineage>
</organism>